<organism evidence="2 3">
    <name type="scientific">Candidatus Muproteobacteria bacterium RBG_16_62_13</name>
    <dbReference type="NCBI Taxonomy" id="1817756"/>
    <lineage>
        <taxon>Bacteria</taxon>
        <taxon>Pseudomonadati</taxon>
        <taxon>Pseudomonadota</taxon>
        <taxon>Candidatus Muproteobacteria</taxon>
    </lineage>
</organism>
<name>A0A1F6T1L7_9PROT</name>
<dbReference type="InterPro" id="IPR036249">
    <property type="entry name" value="Thioredoxin-like_sf"/>
</dbReference>
<sequence>MSTWSRMWANKWARRALMAVMLLILFLGVRAWQQRVLVQGTAPSLSASALSGDYLVLGVGRKPTLVYFWASWCGVCRLKEGSVESIARDHKVISVALTSGDDAEVRRYLASRGLKLPVINDPDGKISNQWGVRATPTSFIVDARNRIRFREVGFSTEWGLRFRLWLAGL</sequence>
<dbReference type="InterPro" id="IPR050553">
    <property type="entry name" value="Thioredoxin_ResA/DsbE_sf"/>
</dbReference>
<evidence type="ECO:0000313" key="2">
    <source>
        <dbReference type="EMBL" id="OGI38926.1"/>
    </source>
</evidence>
<dbReference type="InterPro" id="IPR013740">
    <property type="entry name" value="Redoxin"/>
</dbReference>
<evidence type="ECO:0000259" key="1">
    <source>
        <dbReference type="PROSITE" id="PS51352"/>
    </source>
</evidence>
<gene>
    <name evidence="2" type="ORF">A2140_02585</name>
</gene>
<dbReference type="PANTHER" id="PTHR42852:SF17">
    <property type="entry name" value="THIOREDOXIN-LIKE PROTEIN HI_1115"/>
    <property type="match status" value="1"/>
</dbReference>
<proteinExistence type="predicted"/>
<dbReference type="CDD" id="cd03011">
    <property type="entry name" value="TlpA_like_ScsD_MtbDsbE"/>
    <property type="match status" value="1"/>
</dbReference>
<dbReference type="AlphaFoldDB" id="A0A1F6T1L7"/>
<dbReference type="EMBL" id="MFSQ01000109">
    <property type="protein sequence ID" value="OGI38926.1"/>
    <property type="molecule type" value="Genomic_DNA"/>
</dbReference>
<dbReference type="GO" id="GO:0016491">
    <property type="term" value="F:oxidoreductase activity"/>
    <property type="evidence" value="ECO:0007669"/>
    <property type="project" value="InterPro"/>
</dbReference>
<dbReference type="SUPFAM" id="SSF52833">
    <property type="entry name" value="Thioredoxin-like"/>
    <property type="match status" value="1"/>
</dbReference>
<reference evidence="2 3" key="1">
    <citation type="journal article" date="2016" name="Nat. Commun.">
        <title>Thousands of microbial genomes shed light on interconnected biogeochemical processes in an aquifer system.</title>
        <authorList>
            <person name="Anantharaman K."/>
            <person name="Brown C.T."/>
            <person name="Hug L.A."/>
            <person name="Sharon I."/>
            <person name="Castelle C.J."/>
            <person name="Probst A.J."/>
            <person name="Thomas B.C."/>
            <person name="Singh A."/>
            <person name="Wilkins M.J."/>
            <person name="Karaoz U."/>
            <person name="Brodie E.L."/>
            <person name="Williams K.H."/>
            <person name="Hubbard S.S."/>
            <person name="Banfield J.F."/>
        </authorList>
    </citation>
    <scope>NUCLEOTIDE SEQUENCE [LARGE SCALE GENOMIC DNA]</scope>
</reference>
<dbReference type="PANTHER" id="PTHR42852">
    <property type="entry name" value="THIOL:DISULFIDE INTERCHANGE PROTEIN DSBE"/>
    <property type="match status" value="1"/>
</dbReference>
<dbReference type="Pfam" id="PF08534">
    <property type="entry name" value="Redoxin"/>
    <property type="match status" value="1"/>
</dbReference>
<dbReference type="Gene3D" id="3.40.30.10">
    <property type="entry name" value="Glutaredoxin"/>
    <property type="match status" value="1"/>
</dbReference>
<accession>A0A1F6T1L7</accession>
<dbReference type="STRING" id="1817756.A2140_02585"/>
<comment type="caution">
    <text evidence="2">The sequence shown here is derived from an EMBL/GenBank/DDBJ whole genome shotgun (WGS) entry which is preliminary data.</text>
</comment>
<dbReference type="Proteomes" id="UP000178379">
    <property type="component" value="Unassembled WGS sequence"/>
</dbReference>
<feature type="domain" description="Thioredoxin" evidence="1">
    <location>
        <begin position="36"/>
        <end position="169"/>
    </location>
</feature>
<dbReference type="InterPro" id="IPR013766">
    <property type="entry name" value="Thioredoxin_domain"/>
</dbReference>
<dbReference type="PROSITE" id="PS51352">
    <property type="entry name" value="THIOREDOXIN_2"/>
    <property type="match status" value="1"/>
</dbReference>
<evidence type="ECO:0000313" key="3">
    <source>
        <dbReference type="Proteomes" id="UP000178379"/>
    </source>
</evidence>
<protein>
    <recommendedName>
        <fullName evidence="1">Thioredoxin domain-containing protein</fullName>
    </recommendedName>
</protein>